<keyword evidence="2" id="KW-1185">Reference proteome</keyword>
<accession>A0A2L2T784</accession>
<dbReference type="Proteomes" id="UP000245910">
    <property type="component" value="Chromosome I"/>
</dbReference>
<protein>
    <submittedName>
        <fullName evidence="1">Uncharacterized protein</fullName>
    </submittedName>
</protein>
<dbReference type="AlphaFoldDB" id="A0A2L2T784"/>
<name>A0A2L2T784_9HYPO</name>
<sequence>MARELYILTNNLAHFKCCFHRLSRLVAALSPVDRKDSAKVSDQIDQSFDILSRIMLHARCYGTHGKGTSERLMLKTADF</sequence>
<evidence type="ECO:0000313" key="2">
    <source>
        <dbReference type="Proteomes" id="UP000245910"/>
    </source>
</evidence>
<dbReference type="EMBL" id="LN649229">
    <property type="protein sequence ID" value="CEI63663.1"/>
    <property type="molecule type" value="Genomic_DNA"/>
</dbReference>
<proteinExistence type="predicted"/>
<organism evidence="1 2">
    <name type="scientific">Fusarium venenatum</name>
    <dbReference type="NCBI Taxonomy" id="56646"/>
    <lineage>
        <taxon>Eukaryota</taxon>
        <taxon>Fungi</taxon>
        <taxon>Dikarya</taxon>
        <taxon>Ascomycota</taxon>
        <taxon>Pezizomycotina</taxon>
        <taxon>Sordariomycetes</taxon>
        <taxon>Hypocreomycetidae</taxon>
        <taxon>Hypocreales</taxon>
        <taxon>Nectriaceae</taxon>
        <taxon>Fusarium</taxon>
    </lineage>
</organism>
<reference evidence="2" key="1">
    <citation type="submission" date="2014-10" db="EMBL/GenBank/DDBJ databases">
        <authorList>
            <person name="King R."/>
        </authorList>
    </citation>
    <scope>NUCLEOTIDE SEQUENCE [LARGE SCALE GENOMIC DNA]</scope>
    <source>
        <strain evidence="2">A3/5</strain>
    </source>
</reference>
<evidence type="ECO:0000313" key="1">
    <source>
        <dbReference type="EMBL" id="CEI63663.1"/>
    </source>
</evidence>